<feature type="compositionally biased region" description="Basic and acidic residues" evidence="1">
    <location>
        <begin position="834"/>
        <end position="844"/>
    </location>
</feature>
<dbReference type="InterPro" id="IPR012583">
    <property type="entry name" value="RIX1_N"/>
</dbReference>
<evidence type="ECO:0000313" key="4">
    <source>
        <dbReference type="Proteomes" id="UP000310685"/>
    </source>
</evidence>
<dbReference type="SUPFAM" id="SSF48371">
    <property type="entry name" value="ARM repeat"/>
    <property type="match status" value="1"/>
</dbReference>
<feature type="compositionally biased region" description="Basic and acidic residues" evidence="1">
    <location>
        <begin position="817"/>
        <end position="826"/>
    </location>
</feature>
<evidence type="ECO:0000313" key="3">
    <source>
        <dbReference type="EMBL" id="TIB73824.1"/>
    </source>
</evidence>
<dbReference type="Pfam" id="PF08167">
    <property type="entry name" value="RIX1"/>
    <property type="match status" value="1"/>
</dbReference>
<feature type="compositionally biased region" description="Acidic residues" evidence="1">
    <location>
        <begin position="798"/>
        <end position="816"/>
    </location>
</feature>
<dbReference type="GO" id="GO:0005085">
    <property type="term" value="F:guanyl-nucleotide exchange factor activity"/>
    <property type="evidence" value="ECO:0007669"/>
    <property type="project" value="InterPro"/>
</dbReference>
<dbReference type="Pfam" id="PF02204">
    <property type="entry name" value="VPS9"/>
    <property type="match status" value="1"/>
</dbReference>
<feature type="domain" description="VPS9" evidence="2">
    <location>
        <begin position="37"/>
        <end position="173"/>
    </location>
</feature>
<dbReference type="GO" id="GO:0031267">
    <property type="term" value="F:small GTPase binding"/>
    <property type="evidence" value="ECO:0007669"/>
    <property type="project" value="TreeGrafter"/>
</dbReference>
<dbReference type="AlphaFoldDB" id="A0A4T0LUS7"/>
<dbReference type="PANTHER" id="PTHR23101:SF25">
    <property type="entry name" value="GTPASE-ACTIVATING PROTEIN AND VPS9 DOMAIN-CONTAINING PROTEIN 1"/>
    <property type="match status" value="1"/>
</dbReference>
<organism evidence="3 4">
    <name type="scientific">Wallemia mellicola</name>
    <dbReference type="NCBI Taxonomy" id="1708541"/>
    <lineage>
        <taxon>Eukaryota</taxon>
        <taxon>Fungi</taxon>
        <taxon>Dikarya</taxon>
        <taxon>Basidiomycota</taxon>
        <taxon>Wallemiomycotina</taxon>
        <taxon>Wallemiomycetes</taxon>
        <taxon>Wallemiales</taxon>
        <taxon>Wallemiaceae</taxon>
        <taxon>Wallemia</taxon>
    </lineage>
</organism>
<dbReference type="InterPro" id="IPR016024">
    <property type="entry name" value="ARM-type_fold"/>
</dbReference>
<dbReference type="GO" id="GO:0016192">
    <property type="term" value="P:vesicle-mediated transport"/>
    <property type="evidence" value="ECO:0007669"/>
    <property type="project" value="InterPro"/>
</dbReference>
<sequence length="915" mass="100759">MEKTGQFGDLDSALLSMDKLIHRKLYHRIFKPKNDDLAKDQVLEQRVRIFSWIELKQLDLDFDLGETFNLATEQLQSINKYHCPQDKTLVILNTSIILTDILNKSPATTSADSLLPLFIYTLLQTNPSHLISNIEYIQRFTNNEQLSGEVGYYFYTLTAAVSFINNLDHKALSNIEKEDFERHVEEAISQLPSTPPASPDKPPSTPQLNIANESKQLFQKTTQGIGKIGKLLGEVVEEGVDKLTSSASANDLHSDAHRGEEGAEEAHFVRSRSEHFEQSRQQFNRSLETLIQVFPHMEPGWIEKALAIVNRANDEKATMKLALELTTVIFSSATRLPEFSRNVTQPLAVKYAQKLLDILKHRSDLQIDAINAISDHLTTHSSSFRPQLNALNAQVVALLAKSPDNANKKHVDAVARLYSTSARAAGKANVSQTLKKLIETTLKSIEKDVGMVMGDLFGSSLKSDDLKLDQTRAPSGDLLHDAPFLVRRVGVLFYSICKALSGSNDTYIAIPVGSIVALCTRILHLTPATIKENSNKEESVLRVSSSVQLISYASGLLAQLAQLVGTALTPHVNTVLNAVAFHLSSTDLNGNVKHALLELATNLTQSGAAFNVDNVHMVRIFKATLRTLAMTNPVKQTVTATTAKSAKGKKRSRNQFEADEAFAGSVKLTTLNVKTLTAAFKFIECALHTVPSVETLALKSVVALALDQDWRALMPDDSAADSVWSAIKRIVVGKHALTTPMSSWIVEVTGSNPLLDVLVHPAAPAPIIHADVEDKRYNIKKELHTIKLALGGVGNVTTEEDEEEDEEKEEVEEGESINDKEAGKDKDEDEIMQDEEKVEKEVAKEIQSVNEPQSRASASGDLEFAVPKDEPKPVESITTARPPPVESSKSFTKPLPISKDEDESEDEEMPSIDID</sequence>
<dbReference type="GO" id="GO:0005829">
    <property type="term" value="C:cytosol"/>
    <property type="evidence" value="ECO:0007669"/>
    <property type="project" value="TreeGrafter"/>
</dbReference>
<dbReference type="Proteomes" id="UP000310685">
    <property type="component" value="Unassembled WGS sequence"/>
</dbReference>
<dbReference type="Gene3D" id="1.25.10.10">
    <property type="entry name" value="Leucine-rich Repeat Variant"/>
    <property type="match status" value="1"/>
</dbReference>
<name>A0A4T0LUS7_9BASI</name>
<accession>A0A4T0LUS7</accession>
<dbReference type="PROSITE" id="PS51205">
    <property type="entry name" value="VPS9"/>
    <property type="match status" value="1"/>
</dbReference>
<dbReference type="Gene3D" id="1.20.1050.80">
    <property type="entry name" value="VPS9 domain"/>
    <property type="match status" value="1"/>
</dbReference>
<protein>
    <recommendedName>
        <fullName evidence="2">VPS9 domain-containing protein</fullName>
    </recommendedName>
</protein>
<dbReference type="SUPFAM" id="SSF109993">
    <property type="entry name" value="VPS9 domain"/>
    <property type="match status" value="1"/>
</dbReference>
<reference evidence="3 4" key="1">
    <citation type="submission" date="2019-03" db="EMBL/GenBank/DDBJ databases">
        <title>Sequencing 25 genomes of Wallemia mellicola.</title>
        <authorList>
            <person name="Gostincar C."/>
        </authorList>
    </citation>
    <scope>NUCLEOTIDE SEQUENCE [LARGE SCALE GENOMIC DNA]</scope>
    <source>
        <strain evidence="3 4">EXF-6152</strain>
    </source>
</reference>
<feature type="compositionally biased region" description="Acidic residues" evidence="1">
    <location>
        <begin position="900"/>
        <end position="915"/>
    </location>
</feature>
<feature type="compositionally biased region" description="Polar residues" evidence="1">
    <location>
        <begin position="847"/>
        <end position="857"/>
    </location>
</feature>
<proteinExistence type="predicted"/>
<evidence type="ECO:0000259" key="2">
    <source>
        <dbReference type="PROSITE" id="PS51205"/>
    </source>
</evidence>
<feature type="region of interest" description="Disordered" evidence="1">
    <location>
        <begin position="794"/>
        <end position="915"/>
    </location>
</feature>
<dbReference type="InterPro" id="IPR037191">
    <property type="entry name" value="VPS9_dom_sf"/>
</dbReference>
<dbReference type="SMART" id="SM00167">
    <property type="entry name" value="VPS9"/>
    <property type="match status" value="1"/>
</dbReference>
<gene>
    <name evidence="3" type="ORF">E3Q22_04293</name>
</gene>
<dbReference type="InterPro" id="IPR003123">
    <property type="entry name" value="VPS9"/>
</dbReference>
<dbReference type="InterPro" id="IPR045046">
    <property type="entry name" value="Vps9-like"/>
</dbReference>
<dbReference type="GO" id="GO:0030139">
    <property type="term" value="C:endocytic vesicle"/>
    <property type="evidence" value="ECO:0007669"/>
    <property type="project" value="TreeGrafter"/>
</dbReference>
<dbReference type="EMBL" id="SPRC01000084">
    <property type="protein sequence ID" value="TIB73824.1"/>
    <property type="molecule type" value="Genomic_DNA"/>
</dbReference>
<dbReference type="InterPro" id="IPR011989">
    <property type="entry name" value="ARM-like"/>
</dbReference>
<comment type="caution">
    <text evidence="3">The sequence shown here is derived from an EMBL/GenBank/DDBJ whole genome shotgun (WGS) entry which is preliminary data.</text>
</comment>
<evidence type="ECO:0000256" key="1">
    <source>
        <dbReference type="SAM" id="MobiDB-lite"/>
    </source>
</evidence>
<dbReference type="PANTHER" id="PTHR23101">
    <property type="entry name" value="RAB GDP/GTP EXCHANGE FACTOR"/>
    <property type="match status" value="1"/>
</dbReference>